<dbReference type="CDD" id="cd00143">
    <property type="entry name" value="PP2Cc"/>
    <property type="match status" value="1"/>
</dbReference>
<sequence length="201" mass="22558">MRMRYNHILLVGPHSSKHVVCEGTTALIALLEGTRLVVANVGDSRGVMCDGRGNAIPLSFDHKPQQMRERKRIKEAGGFITFNGVWRVAGILATSRALGDYPLKDKKLVIADPDILTFDLDDHKPLFLVLASDGLWDTFSNEEAVAFIKERLNEPHYGAKSITLQSFYRGSLDNITVVIINFKEQKWSYVSMKKPEPKKTS</sequence>
<proteinExistence type="predicted"/>
<organism evidence="2">
    <name type="scientific">Timema monikensis</name>
    <dbReference type="NCBI Taxonomy" id="170555"/>
    <lineage>
        <taxon>Eukaryota</taxon>
        <taxon>Metazoa</taxon>
        <taxon>Ecdysozoa</taxon>
        <taxon>Arthropoda</taxon>
        <taxon>Hexapoda</taxon>
        <taxon>Insecta</taxon>
        <taxon>Pterygota</taxon>
        <taxon>Neoptera</taxon>
        <taxon>Polyneoptera</taxon>
        <taxon>Phasmatodea</taxon>
        <taxon>Timematodea</taxon>
        <taxon>Timematoidea</taxon>
        <taxon>Timematidae</taxon>
        <taxon>Timema</taxon>
    </lineage>
</organism>
<dbReference type="InterPro" id="IPR001932">
    <property type="entry name" value="PPM-type_phosphatase-like_dom"/>
</dbReference>
<evidence type="ECO:0000313" key="2">
    <source>
        <dbReference type="EMBL" id="CAD7430277.1"/>
    </source>
</evidence>
<accession>A0A7R9HPM1</accession>
<dbReference type="SMART" id="SM00332">
    <property type="entry name" value="PP2Cc"/>
    <property type="match status" value="1"/>
</dbReference>
<gene>
    <name evidence="2" type="ORF">TMSB3V08_LOCUS7038</name>
</gene>
<dbReference type="PANTHER" id="PTHR47992">
    <property type="entry name" value="PROTEIN PHOSPHATASE"/>
    <property type="match status" value="1"/>
</dbReference>
<dbReference type="Gene3D" id="3.60.40.10">
    <property type="entry name" value="PPM-type phosphatase domain"/>
    <property type="match status" value="1"/>
</dbReference>
<dbReference type="InterPro" id="IPR036457">
    <property type="entry name" value="PPM-type-like_dom_sf"/>
</dbReference>
<dbReference type="AlphaFoldDB" id="A0A7R9HPM1"/>
<evidence type="ECO:0000259" key="1">
    <source>
        <dbReference type="PROSITE" id="PS51746"/>
    </source>
</evidence>
<name>A0A7R9HPM1_9NEOP</name>
<protein>
    <recommendedName>
        <fullName evidence="1">PPM-type phosphatase domain-containing protein</fullName>
    </recommendedName>
</protein>
<dbReference type="GO" id="GO:0004722">
    <property type="term" value="F:protein serine/threonine phosphatase activity"/>
    <property type="evidence" value="ECO:0007669"/>
    <property type="project" value="InterPro"/>
</dbReference>
<feature type="domain" description="PPM-type phosphatase" evidence="1">
    <location>
        <begin position="1"/>
        <end position="182"/>
    </location>
</feature>
<dbReference type="PROSITE" id="PS51746">
    <property type="entry name" value="PPM_2"/>
    <property type="match status" value="1"/>
</dbReference>
<reference evidence="2" key="1">
    <citation type="submission" date="2020-11" db="EMBL/GenBank/DDBJ databases">
        <authorList>
            <person name="Tran Van P."/>
        </authorList>
    </citation>
    <scope>NUCLEOTIDE SEQUENCE</scope>
</reference>
<dbReference type="InterPro" id="IPR015655">
    <property type="entry name" value="PP2C"/>
</dbReference>
<dbReference type="EMBL" id="OB794430">
    <property type="protein sequence ID" value="CAD7430277.1"/>
    <property type="molecule type" value="Genomic_DNA"/>
</dbReference>
<dbReference type="Pfam" id="PF00481">
    <property type="entry name" value="PP2C"/>
    <property type="match status" value="1"/>
</dbReference>
<dbReference type="SUPFAM" id="SSF81606">
    <property type="entry name" value="PP2C-like"/>
    <property type="match status" value="1"/>
</dbReference>